<feature type="region of interest" description="Disordered" evidence="1">
    <location>
        <begin position="89"/>
        <end position="154"/>
    </location>
</feature>
<evidence type="ECO:0000313" key="2">
    <source>
        <dbReference type="EMBL" id="PNH12670.1"/>
    </source>
</evidence>
<evidence type="ECO:0000313" key="3">
    <source>
        <dbReference type="Proteomes" id="UP000236333"/>
    </source>
</evidence>
<feature type="compositionally biased region" description="Low complexity" evidence="1">
    <location>
        <begin position="138"/>
        <end position="152"/>
    </location>
</feature>
<protein>
    <submittedName>
        <fullName evidence="2">Uncharacterized protein</fullName>
    </submittedName>
</protein>
<dbReference type="AlphaFoldDB" id="A0A2J8AJI1"/>
<dbReference type="EMBL" id="PGGS01000005">
    <property type="protein sequence ID" value="PNH12670.1"/>
    <property type="molecule type" value="Genomic_DNA"/>
</dbReference>
<organism evidence="2 3">
    <name type="scientific">Tetrabaena socialis</name>
    <dbReference type="NCBI Taxonomy" id="47790"/>
    <lineage>
        <taxon>Eukaryota</taxon>
        <taxon>Viridiplantae</taxon>
        <taxon>Chlorophyta</taxon>
        <taxon>core chlorophytes</taxon>
        <taxon>Chlorophyceae</taxon>
        <taxon>CS clade</taxon>
        <taxon>Chlamydomonadales</taxon>
        <taxon>Tetrabaenaceae</taxon>
        <taxon>Tetrabaena</taxon>
    </lineage>
</organism>
<proteinExistence type="predicted"/>
<dbReference type="Proteomes" id="UP000236333">
    <property type="component" value="Unassembled WGS sequence"/>
</dbReference>
<name>A0A2J8AJI1_9CHLO</name>
<gene>
    <name evidence="2" type="ORF">TSOC_000352</name>
</gene>
<keyword evidence="3" id="KW-1185">Reference proteome</keyword>
<sequence length="199" mass="20593">MQLLAPGGVRHCLREDAGDDNFSTRAVEAERSIAQEPIPSTANATDKFESLVPCLTLFYQQVHLPEGRGPQCGGAGSCHSRCARAQPARESPAGSLSIGSPAPMPGRPHAVGGLLSLSSGGRGDDDGNDGSDDGGSGSYSARSSQGCSGCSSESDDESVGLEVLKWAQPGAATHRTVPSRLRCTTLRADQLVGRTLLLF</sequence>
<evidence type="ECO:0000256" key="1">
    <source>
        <dbReference type="SAM" id="MobiDB-lite"/>
    </source>
</evidence>
<comment type="caution">
    <text evidence="2">The sequence shown here is derived from an EMBL/GenBank/DDBJ whole genome shotgun (WGS) entry which is preliminary data.</text>
</comment>
<accession>A0A2J8AJI1</accession>
<reference evidence="2 3" key="1">
    <citation type="journal article" date="2017" name="Mol. Biol. Evol.">
        <title>The 4-celled Tetrabaena socialis nuclear genome reveals the essential components for genetic control of cell number at the origin of multicellularity in the volvocine lineage.</title>
        <authorList>
            <person name="Featherston J."/>
            <person name="Arakaki Y."/>
            <person name="Hanschen E.R."/>
            <person name="Ferris P.J."/>
            <person name="Michod R.E."/>
            <person name="Olson B.J.S.C."/>
            <person name="Nozaki H."/>
            <person name="Durand P.M."/>
        </authorList>
    </citation>
    <scope>NUCLEOTIDE SEQUENCE [LARGE SCALE GENOMIC DNA]</scope>
    <source>
        <strain evidence="2 3">NIES-571</strain>
    </source>
</reference>